<dbReference type="InParanoid" id="Q2FN84"/>
<accession>Q2FN84</accession>
<reference evidence="3" key="1">
    <citation type="journal article" date="2016" name="Stand. Genomic Sci.">
        <title>Complete genome sequence of Methanospirillum hungatei type strain JF1.</title>
        <authorList>
            <person name="Gunsalus R.P."/>
            <person name="Cook L.E."/>
            <person name="Crable B."/>
            <person name="Rohlin L."/>
            <person name="McDonald E."/>
            <person name="Mouttaki H."/>
            <person name="Sieber J.R."/>
            <person name="Poweleit N."/>
            <person name="Zhou H."/>
            <person name="Lapidus A.L."/>
            <person name="Daligault H.E."/>
            <person name="Land M."/>
            <person name="Gilna P."/>
            <person name="Ivanova N."/>
            <person name="Kyrpides N."/>
            <person name="Culley D.E."/>
            <person name="McInerney M.J."/>
        </authorList>
    </citation>
    <scope>NUCLEOTIDE SEQUENCE [LARGE SCALE GENOMIC DNA]</scope>
    <source>
        <strain evidence="3">ATCC 27890 / DSM 864 / NBRC 100397 / JF-1</strain>
    </source>
</reference>
<dbReference type="GeneID" id="3922404"/>
<dbReference type="RefSeq" id="WP_011449377.1">
    <property type="nucleotide sequence ID" value="NC_007796.1"/>
</dbReference>
<dbReference type="KEGG" id="mhu:Mhun_2417"/>
<proteinExistence type="predicted"/>
<organism evidence="2 3">
    <name type="scientific">Methanospirillum hungatei JF-1 (strain ATCC 27890 / DSM 864 / NBRC 100397 / JF-1)</name>
    <dbReference type="NCBI Taxonomy" id="323259"/>
    <lineage>
        <taxon>Archaea</taxon>
        <taxon>Methanobacteriati</taxon>
        <taxon>Methanobacteriota</taxon>
        <taxon>Stenosarchaea group</taxon>
        <taxon>Methanomicrobia</taxon>
        <taxon>Methanomicrobiales</taxon>
        <taxon>Methanospirillaceae</taxon>
        <taxon>Methanospirillum</taxon>
    </lineage>
</organism>
<sequence>MTLDNLSIRLGMHHGLYIGACTGVILTSLIVLFECCVLNGGITHILAASLALICAGLLVIGFICLLENKEFSMSDLACTCRYRRSIDPICRKCALSSLNQKNCEYTPNNKE</sequence>
<keyword evidence="1" id="KW-0472">Membrane</keyword>
<dbReference type="Proteomes" id="UP000001941">
    <property type="component" value="Chromosome"/>
</dbReference>
<feature type="transmembrane region" description="Helical" evidence="1">
    <location>
        <begin position="45"/>
        <end position="66"/>
    </location>
</feature>
<dbReference type="HOGENOM" id="CLU_2152609_0_0_2"/>
<name>Q2FN84_METHJ</name>
<evidence type="ECO:0000313" key="2">
    <source>
        <dbReference type="EMBL" id="ABD42119.1"/>
    </source>
</evidence>
<dbReference type="eggNOG" id="arCOG11377">
    <property type="taxonomic scope" value="Archaea"/>
</dbReference>
<gene>
    <name evidence="2" type="ordered locus">Mhun_2417</name>
</gene>
<keyword evidence="1" id="KW-0812">Transmembrane</keyword>
<dbReference type="EMBL" id="CP000254">
    <property type="protein sequence ID" value="ABD42119.1"/>
    <property type="molecule type" value="Genomic_DNA"/>
</dbReference>
<keyword evidence="1" id="KW-1133">Transmembrane helix</keyword>
<dbReference type="EnsemblBacteria" id="ABD42119">
    <property type="protein sequence ID" value="ABD42119"/>
    <property type="gene ID" value="Mhun_2417"/>
</dbReference>
<evidence type="ECO:0000256" key="1">
    <source>
        <dbReference type="SAM" id="Phobius"/>
    </source>
</evidence>
<keyword evidence="3" id="KW-1185">Reference proteome</keyword>
<evidence type="ECO:0000313" key="3">
    <source>
        <dbReference type="Proteomes" id="UP000001941"/>
    </source>
</evidence>
<feature type="transmembrane region" description="Helical" evidence="1">
    <location>
        <begin position="15"/>
        <end position="33"/>
    </location>
</feature>
<protein>
    <submittedName>
        <fullName evidence="2">Uncharacterized protein</fullName>
    </submittedName>
</protein>
<dbReference type="AlphaFoldDB" id="Q2FN84"/>